<dbReference type="InterPro" id="IPR012349">
    <property type="entry name" value="Split_barrel_FMN-bd"/>
</dbReference>
<dbReference type="RefSeq" id="WP_310273423.1">
    <property type="nucleotide sequence ID" value="NZ_JAVDXW010000001.1"/>
</dbReference>
<comment type="caution">
    <text evidence="3">The sequence shown here is derived from an EMBL/GenBank/DDBJ whole genome shotgun (WGS) entry which is preliminary data.</text>
</comment>
<protein>
    <recommendedName>
        <fullName evidence="2">Pyridoxamine 5'-phosphate oxidase N-terminal domain-containing protein</fullName>
    </recommendedName>
</protein>
<name>A0AAE4CLD0_9ACTN</name>
<feature type="domain" description="Pyridoxamine 5'-phosphate oxidase N-terminal" evidence="2">
    <location>
        <begin position="17"/>
        <end position="129"/>
    </location>
</feature>
<dbReference type="SUPFAM" id="SSF50475">
    <property type="entry name" value="FMN-binding split barrel"/>
    <property type="match status" value="1"/>
</dbReference>
<dbReference type="EMBL" id="JAVDXW010000001">
    <property type="protein sequence ID" value="MDR7302140.1"/>
    <property type="molecule type" value="Genomic_DNA"/>
</dbReference>
<dbReference type="PANTHER" id="PTHR35176:SF6">
    <property type="entry name" value="HEME OXYGENASE HI_0854-RELATED"/>
    <property type="match status" value="1"/>
</dbReference>
<dbReference type="Proteomes" id="UP001180845">
    <property type="component" value="Unassembled WGS sequence"/>
</dbReference>
<dbReference type="GO" id="GO:0070967">
    <property type="term" value="F:coenzyme F420 binding"/>
    <property type="evidence" value="ECO:0007669"/>
    <property type="project" value="TreeGrafter"/>
</dbReference>
<reference evidence="3" key="1">
    <citation type="submission" date="2023-07" db="EMBL/GenBank/DDBJ databases">
        <title>Sequencing the genomes of 1000 actinobacteria strains.</title>
        <authorList>
            <person name="Klenk H.-P."/>
        </authorList>
    </citation>
    <scope>NUCLEOTIDE SEQUENCE</scope>
    <source>
        <strain evidence="3">DSM 45977</strain>
    </source>
</reference>
<accession>A0AAE4CLD0</accession>
<dbReference type="InterPro" id="IPR011576">
    <property type="entry name" value="Pyridox_Oxase_N"/>
</dbReference>
<dbReference type="GO" id="GO:0005829">
    <property type="term" value="C:cytosol"/>
    <property type="evidence" value="ECO:0007669"/>
    <property type="project" value="TreeGrafter"/>
</dbReference>
<dbReference type="AlphaFoldDB" id="A0AAE4CLD0"/>
<keyword evidence="1" id="KW-0560">Oxidoreductase</keyword>
<dbReference type="PANTHER" id="PTHR35176">
    <property type="entry name" value="HEME OXYGENASE HI_0854-RELATED"/>
    <property type="match status" value="1"/>
</dbReference>
<dbReference type="Pfam" id="PF01243">
    <property type="entry name" value="PNPOx_N"/>
    <property type="match status" value="1"/>
</dbReference>
<dbReference type="Gene3D" id="2.30.110.10">
    <property type="entry name" value="Electron Transport, Fmn-binding Protein, Chain A"/>
    <property type="match status" value="1"/>
</dbReference>
<evidence type="ECO:0000256" key="1">
    <source>
        <dbReference type="ARBA" id="ARBA00023002"/>
    </source>
</evidence>
<evidence type="ECO:0000259" key="2">
    <source>
        <dbReference type="Pfam" id="PF01243"/>
    </source>
</evidence>
<sequence length="156" mass="17196">MTTWRQLTDEVPEFAASVRERFESHPHHVLATLRNDGSPRVSGTEVQFHGGDITVGSMLGALKARDLQRDARCAVHAHPTEASMEGGDVKVTARAVEVTDADELDAFREAAGPPPGDFHLFRLALDEVVHTAVADTGDHLLIRLWRPGRGINEFRR</sequence>
<dbReference type="InterPro" id="IPR052019">
    <property type="entry name" value="F420H2_bilvrd_red/Heme_oxyg"/>
</dbReference>
<gene>
    <name evidence="3" type="ORF">JOF55_002321</name>
</gene>
<keyword evidence="4" id="KW-1185">Reference proteome</keyword>
<dbReference type="GO" id="GO:0016627">
    <property type="term" value="F:oxidoreductase activity, acting on the CH-CH group of donors"/>
    <property type="evidence" value="ECO:0007669"/>
    <property type="project" value="TreeGrafter"/>
</dbReference>
<proteinExistence type="predicted"/>
<organism evidence="3 4">
    <name type="scientific">Haloactinomyces albus</name>
    <dbReference type="NCBI Taxonomy" id="1352928"/>
    <lineage>
        <taxon>Bacteria</taxon>
        <taxon>Bacillati</taxon>
        <taxon>Actinomycetota</taxon>
        <taxon>Actinomycetes</taxon>
        <taxon>Actinopolysporales</taxon>
        <taxon>Actinopolysporaceae</taxon>
        <taxon>Haloactinomyces</taxon>
    </lineage>
</organism>
<evidence type="ECO:0000313" key="4">
    <source>
        <dbReference type="Proteomes" id="UP001180845"/>
    </source>
</evidence>
<evidence type="ECO:0000313" key="3">
    <source>
        <dbReference type="EMBL" id="MDR7302140.1"/>
    </source>
</evidence>